<proteinExistence type="predicted"/>
<evidence type="ECO:0000313" key="2">
    <source>
        <dbReference type="Proteomes" id="UP000616608"/>
    </source>
</evidence>
<organism evidence="1 2">
    <name type="scientific">Lysinibacillus alkalisoli</name>
    <dbReference type="NCBI Taxonomy" id="1911548"/>
    <lineage>
        <taxon>Bacteria</taxon>
        <taxon>Bacillati</taxon>
        <taxon>Bacillota</taxon>
        <taxon>Bacilli</taxon>
        <taxon>Bacillales</taxon>
        <taxon>Bacillaceae</taxon>
        <taxon>Lysinibacillus</taxon>
    </lineage>
</organism>
<reference evidence="1" key="1">
    <citation type="journal article" date="2014" name="Int. J. Syst. Evol. Microbiol.">
        <title>Complete genome sequence of Corynebacterium casei LMG S-19264T (=DSM 44701T), isolated from a smear-ripened cheese.</title>
        <authorList>
            <consortium name="US DOE Joint Genome Institute (JGI-PGF)"/>
            <person name="Walter F."/>
            <person name="Albersmeier A."/>
            <person name="Kalinowski J."/>
            <person name="Ruckert C."/>
        </authorList>
    </citation>
    <scope>NUCLEOTIDE SEQUENCE</scope>
    <source>
        <strain evidence="1">CGMCC 1.15760</strain>
    </source>
</reference>
<gene>
    <name evidence="1" type="ORF">GCM10007425_30690</name>
</gene>
<dbReference type="AlphaFoldDB" id="A0A917GAE1"/>
<evidence type="ECO:0000313" key="1">
    <source>
        <dbReference type="EMBL" id="GGG33850.1"/>
    </source>
</evidence>
<keyword evidence="2" id="KW-1185">Reference proteome</keyword>
<protein>
    <recommendedName>
        <fullName evidence="3">Lipoprotein</fullName>
    </recommendedName>
</protein>
<accession>A0A917GAE1</accession>
<dbReference type="EMBL" id="BMJT01000017">
    <property type="protein sequence ID" value="GGG33850.1"/>
    <property type="molecule type" value="Genomic_DNA"/>
</dbReference>
<name>A0A917GAE1_9BACI</name>
<dbReference type="PROSITE" id="PS51257">
    <property type="entry name" value="PROKAR_LIPOPROTEIN"/>
    <property type="match status" value="1"/>
</dbReference>
<dbReference type="Proteomes" id="UP000616608">
    <property type="component" value="Unassembled WGS sequence"/>
</dbReference>
<comment type="caution">
    <text evidence="1">The sequence shown here is derived from an EMBL/GenBank/DDBJ whole genome shotgun (WGS) entry which is preliminary data.</text>
</comment>
<reference evidence="1" key="2">
    <citation type="submission" date="2020-09" db="EMBL/GenBank/DDBJ databases">
        <authorList>
            <person name="Sun Q."/>
            <person name="Zhou Y."/>
        </authorList>
    </citation>
    <scope>NUCLEOTIDE SEQUENCE</scope>
    <source>
        <strain evidence="1">CGMCC 1.15760</strain>
    </source>
</reference>
<evidence type="ECO:0008006" key="3">
    <source>
        <dbReference type="Google" id="ProtNLM"/>
    </source>
</evidence>
<sequence>MKGSEVMKKLSVLWLLLLLVGCGNASSSLEGEWLGTDKNGGGGRVTFNEDHSVLVEMGLLNTSYQWDVEDDILLLKRNDKVAYKYKIDQQNKDNITLQELDEEGKVGEGNDIQLNRKQK</sequence>